<gene>
    <name evidence="3" type="ORF">AUMI_110980</name>
</gene>
<evidence type="ECO:0000256" key="1">
    <source>
        <dbReference type="SAM" id="Coils"/>
    </source>
</evidence>
<feature type="coiled-coil region" evidence="1">
    <location>
        <begin position="208"/>
        <end position="235"/>
    </location>
</feature>
<evidence type="ECO:0000313" key="4">
    <source>
        <dbReference type="Proteomes" id="UP000243847"/>
    </source>
</evidence>
<feature type="domain" description="YqaJ viral recombinase" evidence="2">
    <location>
        <begin position="19"/>
        <end position="148"/>
    </location>
</feature>
<dbReference type="Pfam" id="PF09588">
    <property type="entry name" value="YqaJ"/>
    <property type="match status" value="1"/>
</dbReference>
<dbReference type="InterPro" id="IPR019080">
    <property type="entry name" value="YqaJ_viral_recombinase"/>
</dbReference>
<evidence type="ECO:0000313" key="3">
    <source>
        <dbReference type="EMBL" id="BAU99640.1"/>
    </source>
</evidence>
<organism evidence="3 4">
    <name type="scientific">Aurantimicrobium minutum</name>
    <dbReference type="NCBI Taxonomy" id="708131"/>
    <lineage>
        <taxon>Bacteria</taxon>
        <taxon>Bacillati</taxon>
        <taxon>Actinomycetota</taxon>
        <taxon>Actinomycetes</taxon>
        <taxon>Micrococcales</taxon>
        <taxon>Microbacteriaceae</taxon>
        <taxon>Aurantimicrobium</taxon>
    </lineage>
</organism>
<keyword evidence="1" id="KW-0175">Coiled coil</keyword>
<dbReference type="GeneID" id="80452289"/>
<protein>
    <recommendedName>
        <fullName evidence="2">YqaJ viral recombinase domain-containing protein</fullName>
    </recommendedName>
</protein>
<dbReference type="KEGG" id="amin:AUMI_110980"/>
<dbReference type="EMBL" id="AP017457">
    <property type="protein sequence ID" value="BAU99640.1"/>
    <property type="molecule type" value="Genomic_DNA"/>
</dbReference>
<dbReference type="RefSeq" id="WP_096382302.1">
    <property type="nucleotide sequence ID" value="NZ_AP017457.1"/>
</dbReference>
<dbReference type="AlphaFoldDB" id="A0A173LXK8"/>
<dbReference type="InterPro" id="IPR011335">
    <property type="entry name" value="Restrct_endonuc-II-like"/>
</dbReference>
<dbReference type="Proteomes" id="UP000243847">
    <property type="component" value="Chromosome sequence1"/>
</dbReference>
<proteinExistence type="predicted"/>
<sequence>MSTIYERAIADKNVDESSWLEARRTGVTATEVRDLAKGGTSVRDKLIESKRTGKRDFFGNKYTEWGLEREPILVETMLKPEGFFGSDVLYHAQENKRHLATPDALYLSDGIVLVGEIKTGKGELAPGSAGFIANGYYDQMQFQMYVVGDDCMECLYVWEQHEDFVPKPAQKEWIKRDQARINELVAIADEFLAALDAPTGYLDDPDDYAELVREHVRLKSRINELGNELAFVEDAIRLRIGERDSFAIDTPFGRVSLSTPKPAERFDSASFKAAQPDLFKQFVKVSQAKPFLRITAPKEEGNDVF</sequence>
<dbReference type="OrthoDB" id="3197230at2"/>
<dbReference type="InterPro" id="IPR011604">
    <property type="entry name" value="PDDEXK-like_dom_sf"/>
</dbReference>
<evidence type="ECO:0000259" key="2">
    <source>
        <dbReference type="Pfam" id="PF09588"/>
    </source>
</evidence>
<dbReference type="Gene3D" id="3.90.320.10">
    <property type="match status" value="1"/>
</dbReference>
<dbReference type="SUPFAM" id="SSF52980">
    <property type="entry name" value="Restriction endonuclease-like"/>
    <property type="match status" value="1"/>
</dbReference>
<reference evidence="3 4" key="1">
    <citation type="journal article" date="2016" name="Genome Announc.">
        <title>Complete Genome Sequence of Aurantimicrobium minutum Type Strain KNCT, a Planktonic Ultramicrobacterium Isolated from River Water.</title>
        <authorList>
            <person name="Nakai R."/>
            <person name="Fujisawa T."/>
            <person name="Nakamura Y."/>
            <person name="Nishide H."/>
            <person name="Uchiyama I."/>
            <person name="Baba T."/>
            <person name="Toyoda A."/>
            <person name="Fujiyama A."/>
            <person name="Naganuma T."/>
            <person name="Niki H."/>
        </authorList>
    </citation>
    <scope>NUCLEOTIDE SEQUENCE [LARGE SCALE GENOMIC DNA]</scope>
    <source>
        <strain evidence="3 4">KNC</strain>
    </source>
</reference>
<name>A0A173LXK8_9MICO</name>
<accession>A0A173LXK8</accession>